<dbReference type="FunFam" id="1.10.10.60:FF:000141">
    <property type="entry name" value="TetR family transcriptional regulator"/>
    <property type="match status" value="1"/>
</dbReference>
<evidence type="ECO:0000313" key="6">
    <source>
        <dbReference type="EMBL" id="ODC03412.1"/>
    </source>
</evidence>
<accession>A0A1E2V980</accession>
<dbReference type="SUPFAM" id="SSF46689">
    <property type="entry name" value="Homeodomain-like"/>
    <property type="match status" value="1"/>
</dbReference>
<dbReference type="RefSeq" id="WP_068997828.1">
    <property type="nucleotide sequence ID" value="NZ_MDTQ01000001.1"/>
</dbReference>
<dbReference type="GO" id="GO:0003700">
    <property type="term" value="F:DNA-binding transcription factor activity"/>
    <property type="evidence" value="ECO:0007669"/>
    <property type="project" value="TreeGrafter"/>
</dbReference>
<keyword evidence="7" id="KW-1185">Reference proteome</keyword>
<keyword evidence="2 4" id="KW-0238">DNA-binding</keyword>
<sequence>MTVSATQALNKCQDRREQVIQAAAQVFLKNGYQHASMEAISCEAGVAKQTLYNYFGNKEALFAATVTQLCQHKQQQMLIASQRDDIEHTLRVYAERLLDDLRCPKTRALFKMMVSEAIHFPRLGRLFFEVGIQRDIDILREFIERQCQAGRITASHPERAALFFHGALNAYFRPKSMMLGEALDSENLNPYIDYCIEQFMQLHATQSGAANTK</sequence>
<dbReference type="EMBL" id="MDTQ01000001">
    <property type="protein sequence ID" value="ODC03412.1"/>
    <property type="molecule type" value="Genomic_DNA"/>
</dbReference>
<proteinExistence type="predicted"/>
<dbReference type="PANTHER" id="PTHR30055">
    <property type="entry name" value="HTH-TYPE TRANSCRIPTIONAL REGULATOR RUTR"/>
    <property type="match status" value="1"/>
</dbReference>
<reference evidence="6 7" key="1">
    <citation type="submission" date="2016-08" db="EMBL/GenBank/DDBJ databases">
        <authorList>
            <person name="Seilhamer J.J."/>
        </authorList>
    </citation>
    <scope>NUCLEOTIDE SEQUENCE [LARGE SCALE GENOMIC DNA]</scope>
    <source>
        <strain evidence="6 7">PH27A</strain>
    </source>
</reference>
<dbReference type="InterPro" id="IPR039536">
    <property type="entry name" value="TetR_C_Proteobacteria"/>
</dbReference>
<dbReference type="Gene3D" id="1.10.357.10">
    <property type="entry name" value="Tetracycline Repressor, domain 2"/>
    <property type="match status" value="1"/>
</dbReference>
<keyword evidence="3" id="KW-0804">Transcription</keyword>
<dbReference type="AlphaFoldDB" id="A0A1E2V980"/>
<protein>
    <recommendedName>
        <fullName evidence="5">HTH tetR-type domain-containing protein</fullName>
    </recommendedName>
</protein>
<evidence type="ECO:0000259" key="5">
    <source>
        <dbReference type="PROSITE" id="PS50977"/>
    </source>
</evidence>
<feature type="DNA-binding region" description="H-T-H motif" evidence="4">
    <location>
        <begin position="36"/>
        <end position="55"/>
    </location>
</feature>
<dbReference type="Proteomes" id="UP000094291">
    <property type="component" value="Unassembled WGS sequence"/>
</dbReference>
<dbReference type="PRINTS" id="PR00455">
    <property type="entry name" value="HTHTETR"/>
</dbReference>
<name>A0A1E2V980_9GAMM</name>
<evidence type="ECO:0000256" key="2">
    <source>
        <dbReference type="ARBA" id="ARBA00023125"/>
    </source>
</evidence>
<keyword evidence="1" id="KW-0805">Transcription regulation</keyword>
<evidence type="ECO:0000256" key="3">
    <source>
        <dbReference type="ARBA" id="ARBA00023163"/>
    </source>
</evidence>
<dbReference type="InterPro" id="IPR001647">
    <property type="entry name" value="HTH_TetR"/>
</dbReference>
<dbReference type="PROSITE" id="PS50977">
    <property type="entry name" value="HTH_TETR_2"/>
    <property type="match status" value="1"/>
</dbReference>
<evidence type="ECO:0000256" key="1">
    <source>
        <dbReference type="ARBA" id="ARBA00023015"/>
    </source>
</evidence>
<dbReference type="OrthoDB" id="8535430at2"/>
<comment type="caution">
    <text evidence="6">The sequence shown here is derived from an EMBL/GenBank/DDBJ whole genome shotgun (WGS) entry which is preliminary data.</text>
</comment>
<dbReference type="STRING" id="197479.BFW38_07465"/>
<gene>
    <name evidence="6" type="ORF">BFW38_07465</name>
</gene>
<dbReference type="SUPFAM" id="SSF48498">
    <property type="entry name" value="Tetracyclin repressor-like, C-terminal domain"/>
    <property type="match status" value="1"/>
</dbReference>
<dbReference type="GO" id="GO:0000976">
    <property type="term" value="F:transcription cis-regulatory region binding"/>
    <property type="evidence" value="ECO:0007669"/>
    <property type="project" value="TreeGrafter"/>
</dbReference>
<dbReference type="InterPro" id="IPR009057">
    <property type="entry name" value="Homeodomain-like_sf"/>
</dbReference>
<evidence type="ECO:0000256" key="4">
    <source>
        <dbReference type="PROSITE-ProRule" id="PRU00335"/>
    </source>
</evidence>
<dbReference type="PANTHER" id="PTHR30055:SF146">
    <property type="entry name" value="HTH-TYPE TRANSCRIPTIONAL DUAL REGULATOR CECR"/>
    <property type="match status" value="1"/>
</dbReference>
<feature type="domain" description="HTH tetR-type" evidence="5">
    <location>
        <begin position="13"/>
        <end position="73"/>
    </location>
</feature>
<dbReference type="InterPro" id="IPR050109">
    <property type="entry name" value="HTH-type_TetR-like_transc_reg"/>
</dbReference>
<organism evidence="6 7">
    <name type="scientific">Terasakiispira papahanaumokuakeensis</name>
    <dbReference type="NCBI Taxonomy" id="197479"/>
    <lineage>
        <taxon>Bacteria</taxon>
        <taxon>Pseudomonadati</taxon>
        <taxon>Pseudomonadota</taxon>
        <taxon>Gammaproteobacteria</taxon>
        <taxon>Oceanospirillales</taxon>
        <taxon>Terasakiispira</taxon>
    </lineage>
</organism>
<dbReference type="InterPro" id="IPR036271">
    <property type="entry name" value="Tet_transcr_reg_TetR-rel_C_sf"/>
</dbReference>
<dbReference type="Pfam" id="PF00440">
    <property type="entry name" value="TetR_N"/>
    <property type="match status" value="1"/>
</dbReference>
<evidence type="ECO:0000313" key="7">
    <source>
        <dbReference type="Proteomes" id="UP000094291"/>
    </source>
</evidence>
<dbReference type="Pfam" id="PF14246">
    <property type="entry name" value="TetR_C_7"/>
    <property type="match status" value="1"/>
</dbReference>